<evidence type="ECO:0000259" key="4">
    <source>
        <dbReference type="PROSITE" id="PS50893"/>
    </source>
</evidence>
<keyword evidence="1" id="KW-0547">Nucleotide-binding</keyword>
<feature type="domain" description="ABC transporter" evidence="4">
    <location>
        <begin position="352"/>
        <end position="544"/>
    </location>
</feature>
<evidence type="ECO:0000256" key="3">
    <source>
        <dbReference type="SAM" id="MobiDB-lite"/>
    </source>
</evidence>
<dbReference type="InterPro" id="IPR003593">
    <property type="entry name" value="AAA+_ATPase"/>
</dbReference>
<dbReference type="InterPro" id="IPR051309">
    <property type="entry name" value="ABCF_ATPase"/>
</dbReference>
<dbReference type="EMBL" id="JAVDYI010000001">
    <property type="protein sequence ID" value="MDR7360251.1"/>
    <property type="molecule type" value="Genomic_DNA"/>
</dbReference>
<dbReference type="PANTHER" id="PTHR42855">
    <property type="entry name" value="ABC TRANSPORTER ATP-BINDING SUBUNIT"/>
    <property type="match status" value="1"/>
</dbReference>
<feature type="domain" description="ABC transporter" evidence="4">
    <location>
        <begin position="5"/>
        <end position="260"/>
    </location>
</feature>
<dbReference type="RefSeq" id="WP_310293040.1">
    <property type="nucleotide sequence ID" value="NZ_BAAAWO010000001.1"/>
</dbReference>
<evidence type="ECO:0000256" key="2">
    <source>
        <dbReference type="ARBA" id="ARBA00022840"/>
    </source>
</evidence>
<name>A0ABU2BPP7_9MICC</name>
<keyword evidence="6" id="KW-1185">Reference proteome</keyword>
<dbReference type="InterPro" id="IPR027417">
    <property type="entry name" value="P-loop_NTPase"/>
</dbReference>
<dbReference type="CDD" id="cd03221">
    <property type="entry name" value="ABCF_EF-3"/>
    <property type="match status" value="1"/>
</dbReference>
<dbReference type="Proteomes" id="UP001183817">
    <property type="component" value="Unassembled WGS sequence"/>
</dbReference>
<dbReference type="SUPFAM" id="SSF52540">
    <property type="entry name" value="P-loop containing nucleoside triphosphate hydrolases"/>
    <property type="match status" value="2"/>
</dbReference>
<comment type="caution">
    <text evidence="5">The sequence shown here is derived from an EMBL/GenBank/DDBJ whole genome shotgun (WGS) entry which is preliminary data.</text>
</comment>
<dbReference type="PANTHER" id="PTHR42855:SF1">
    <property type="entry name" value="ABC TRANSPORTER DOMAIN-CONTAINING PROTEIN"/>
    <property type="match status" value="1"/>
</dbReference>
<sequence length="544" mass="58534">MRTQLSLHGLSFSHPGHPVFRDLDFSVRPGERLGIIGENGAGKSTLLRLLAADLAPDAGTVTLQAAGGFGYLAQQPSFEPGWTVADFLDHALAWLRDLESRIEAAAAQLALASDAQLPRALAEYGLLADLHESRDGAGARQRLAASAHRLGIGGIAGGRRFDTLSGGERSRLALAATLAANPEVLLLDEPTNNLDTAGLEWLEHRLATHPGTVVFCTHDRLFLKRVSDAILELDRGVPTRHADGYDGYLRAKAAQRRAIILAREQWQEKLEQAARMADRSEGAVAKIPRKTEKPGFGHGAFRARDRSHGSSAALRQAKTRLAQLRAHEAQLPLEPLRFTPDPAAVADSGAEVAPPAVELVGVHVPGRLAIDHLLLAPGERVLLTGPNGAGKSTLLDVIAGVLAPPSGTCRVGRPVGYLRQEPDAWPGHWMAAQGFCFGSGRDLAEDLGQLLSLGLFQPEELTMRISEMSLGQRRRLDVARLFARPAELLLLDEPTNHLSPALGDDLERALDSFGGTVVVVSHDRALRARFAGRRIHLEEGLLVE</sequence>
<evidence type="ECO:0000256" key="1">
    <source>
        <dbReference type="ARBA" id="ARBA00022741"/>
    </source>
</evidence>
<protein>
    <submittedName>
        <fullName evidence="5">Macrolide transport system ATP-binding/permease protein</fullName>
    </submittedName>
</protein>
<dbReference type="InterPro" id="IPR017871">
    <property type="entry name" value="ABC_transporter-like_CS"/>
</dbReference>
<dbReference type="GO" id="GO:0005524">
    <property type="term" value="F:ATP binding"/>
    <property type="evidence" value="ECO:0007669"/>
    <property type="project" value="UniProtKB-KW"/>
</dbReference>
<reference evidence="5 6" key="1">
    <citation type="submission" date="2023-07" db="EMBL/GenBank/DDBJ databases">
        <title>Sequencing the genomes of 1000 actinobacteria strains.</title>
        <authorList>
            <person name="Klenk H.-P."/>
        </authorList>
    </citation>
    <scope>NUCLEOTIDE SEQUENCE [LARGE SCALE GENOMIC DNA]</scope>
    <source>
        <strain evidence="5 6">DSM 20167</strain>
    </source>
</reference>
<dbReference type="Gene3D" id="3.40.50.300">
    <property type="entry name" value="P-loop containing nucleotide triphosphate hydrolases"/>
    <property type="match status" value="2"/>
</dbReference>
<evidence type="ECO:0000313" key="5">
    <source>
        <dbReference type="EMBL" id="MDR7360251.1"/>
    </source>
</evidence>
<evidence type="ECO:0000313" key="6">
    <source>
        <dbReference type="Proteomes" id="UP001183817"/>
    </source>
</evidence>
<dbReference type="InterPro" id="IPR003439">
    <property type="entry name" value="ABC_transporter-like_ATP-bd"/>
</dbReference>
<gene>
    <name evidence="5" type="ORF">J2S64_003942</name>
</gene>
<organism evidence="5 6">
    <name type="scientific">Paeniglutamicibacter sulfureus</name>
    <dbReference type="NCBI Taxonomy" id="43666"/>
    <lineage>
        <taxon>Bacteria</taxon>
        <taxon>Bacillati</taxon>
        <taxon>Actinomycetota</taxon>
        <taxon>Actinomycetes</taxon>
        <taxon>Micrococcales</taxon>
        <taxon>Micrococcaceae</taxon>
        <taxon>Paeniglutamicibacter</taxon>
    </lineage>
</organism>
<feature type="region of interest" description="Disordered" evidence="3">
    <location>
        <begin position="288"/>
        <end position="309"/>
    </location>
</feature>
<dbReference type="PROSITE" id="PS00211">
    <property type="entry name" value="ABC_TRANSPORTER_1"/>
    <property type="match status" value="2"/>
</dbReference>
<keyword evidence="2 5" id="KW-0067">ATP-binding</keyword>
<dbReference type="PROSITE" id="PS50893">
    <property type="entry name" value="ABC_TRANSPORTER_2"/>
    <property type="match status" value="2"/>
</dbReference>
<proteinExistence type="predicted"/>
<dbReference type="Pfam" id="PF00005">
    <property type="entry name" value="ABC_tran"/>
    <property type="match status" value="2"/>
</dbReference>
<dbReference type="SMART" id="SM00382">
    <property type="entry name" value="AAA"/>
    <property type="match status" value="2"/>
</dbReference>
<accession>A0ABU2BPP7</accession>